<accession>A0A3B0SVL9</accession>
<organism evidence="1">
    <name type="scientific">hydrothermal vent metagenome</name>
    <dbReference type="NCBI Taxonomy" id="652676"/>
    <lineage>
        <taxon>unclassified sequences</taxon>
        <taxon>metagenomes</taxon>
        <taxon>ecological metagenomes</taxon>
    </lineage>
</organism>
<dbReference type="EMBL" id="UOEI01000568">
    <property type="protein sequence ID" value="VAW08053.1"/>
    <property type="molecule type" value="Genomic_DNA"/>
</dbReference>
<sequence length="129" mass="14445">MPSPIDDLFAQISDLSTRIAALDESDPTRKKLERNRVRLRDQAASIADAGRHPESVRLEIESIQNRLAQINGMKITEGYQEKRGGKIIQDPGAYSATINRLLSEHHAEEIEQLTDRLARLRSLLDDSGA</sequence>
<dbReference type="AlphaFoldDB" id="A0A3B0SVL9"/>
<reference evidence="1" key="1">
    <citation type="submission" date="2018-06" db="EMBL/GenBank/DDBJ databases">
        <authorList>
            <person name="Zhirakovskaya E."/>
        </authorList>
    </citation>
    <scope>NUCLEOTIDE SEQUENCE</scope>
</reference>
<gene>
    <name evidence="1" type="ORF">MNBD_ACTINO01-1662</name>
</gene>
<evidence type="ECO:0000313" key="1">
    <source>
        <dbReference type="EMBL" id="VAW08053.1"/>
    </source>
</evidence>
<name>A0A3B0SVL9_9ZZZZ</name>
<protein>
    <submittedName>
        <fullName evidence="1">Uncharacterized protein</fullName>
    </submittedName>
</protein>
<proteinExistence type="predicted"/>